<organism evidence="1">
    <name type="scientific">Populus alba</name>
    <name type="common">White poplar</name>
    <dbReference type="NCBI Taxonomy" id="43335"/>
    <lineage>
        <taxon>Eukaryota</taxon>
        <taxon>Viridiplantae</taxon>
        <taxon>Streptophyta</taxon>
        <taxon>Embryophyta</taxon>
        <taxon>Tracheophyta</taxon>
        <taxon>Spermatophyta</taxon>
        <taxon>Magnoliopsida</taxon>
        <taxon>eudicotyledons</taxon>
        <taxon>Gunneridae</taxon>
        <taxon>Pentapetalae</taxon>
        <taxon>rosids</taxon>
        <taxon>fabids</taxon>
        <taxon>Malpighiales</taxon>
        <taxon>Salicaceae</taxon>
        <taxon>Saliceae</taxon>
        <taxon>Populus</taxon>
    </lineage>
</organism>
<sequence>MNSDLSTISPSLTSLSLGHIMLPLEEILSSTLIAATILSMEPHLLDKGLPMEITIDSHVEGGTTLTPFLVMALPLTLFAKFATVGATSLLIATTTTTTPSLETPITPPPRRLTSRSLSMVFNNPSPLLIPHDYKPTTTSSLDTPSLTENIIQHTLGTTPSHSPSLSTLDPLSLPPLPVPSNLTLHVTNTQMPHPSSTHPMTTHAKNLITKPKIHTNGIVRYPLSRALLAESTQSAMEPTCYSTAMKNPN</sequence>
<dbReference type="EMBL" id="RCHU01000948">
    <property type="protein sequence ID" value="TKR85372.1"/>
    <property type="molecule type" value="Genomic_DNA"/>
</dbReference>
<name>A0A4U5NQT2_POPAL</name>
<gene>
    <name evidence="1" type="ORF">D5086_0000248530</name>
</gene>
<evidence type="ECO:0000313" key="1">
    <source>
        <dbReference type="EMBL" id="TKR85372.1"/>
    </source>
</evidence>
<dbReference type="AlphaFoldDB" id="A0A4U5NQT2"/>
<accession>A0A4U5NQT2</accession>
<proteinExistence type="predicted"/>
<reference evidence="1" key="1">
    <citation type="submission" date="2018-10" db="EMBL/GenBank/DDBJ databases">
        <title>Population genomic analysis revealed the cold adaptation of white poplar.</title>
        <authorList>
            <person name="Liu Y.-J."/>
        </authorList>
    </citation>
    <scope>NUCLEOTIDE SEQUENCE [LARGE SCALE GENOMIC DNA]</scope>
    <source>
        <strain evidence="1">PAL-ZL1</strain>
    </source>
</reference>
<protein>
    <submittedName>
        <fullName evidence="1">Uncharacterized protein</fullName>
    </submittedName>
</protein>
<comment type="caution">
    <text evidence="1">The sequence shown here is derived from an EMBL/GenBank/DDBJ whole genome shotgun (WGS) entry which is preliminary data.</text>
</comment>